<dbReference type="EMBL" id="CP013234">
    <property type="protein sequence ID" value="AMP03708.1"/>
    <property type="molecule type" value="Genomic_DNA"/>
</dbReference>
<dbReference type="KEGG" id="cpra:CPter91_1327"/>
<keyword evidence="4" id="KW-0732">Signal</keyword>
<comment type="similarity">
    <text evidence="1">Belongs to the bacterial phospholipase C family.</text>
</comment>
<dbReference type="InterPro" id="IPR006311">
    <property type="entry name" value="TAT_signal"/>
</dbReference>
<evidence type="ECO:0000259" key="5">
    <source>
        <dbReference type="Pfam" id="PF05506"/>
    </source>
</evidence>
<dbReference type="InterPro" id="IPR017767">
    <property type="entry name" value="PC-PLC"/>
</dbReference>
<dbReference type="Pfam" id="PF05506">
    <property type="entry name" value="PLipase_C_C"/>
    <property type="match status" value="2"/>
</dbReference>
<dbReference type="PROSITE" id="PS51318">
    <property type="entry name" value="TAT"/>
    <property type="match status" value="1"/>
</dbReference>
<dbReference type="PATRIC" id="fig|279113.9.peg.1323"/>
<dbReference type="PANTHER" id="PTHR31956:SF36">
    <property type="entry name" value="NON-HEMOLYTIC PHOSPHOLIPASE C"/>
    <property type="match status" value="1"/>
</dbReference>
<dbReference type="InterPro" id="IPR017850">
    <property type="entry name" value="Alkaline_phosphatase_core_sf"/>
</dbReference>
<protein>
    <recommendedName>
        <fullName evidence="2">phospholipase C</fullName>
        <ecNumber evidence="2">3.1.4.3</ecNumber>
    </recommendedName>
</protein>
<evidence type="ECO:0000313" key="6">
    <source>
        <dbReference type="EMBL" id="AMP03708.1"/>
    </source>
</evidence>
<proteinExistence type="inferred from homology"/>
<sequence length="731" mass="80858">MTTKNRRHFLRTAGATVAATAYSMSANAAFPEAIRRALAIPANNKTGTIRDVEHVVILMQENRSFDHYFGTLHGVRGFADRFPIPLAGNRNVMQQTYTNSSKQSRVILPYHLDSKIGNAQRVNGTPHTYDNAQEAWDLGRMNSWPTYKQTQSMGYYTSAELDFQFALANAFTVCDAYHCSFHGGTNTNRLFHWTGSNNPAGDKGGPVIDNSQDHLEVSTSPTSYSWKTYPERLQKQGVSWKVYQNMPDNFTDNPLAGFVAYRQSNELRGNVAGGDDAGSPFPAWQASDDASNPLFKGVGNTMPDGGFLAALKEDIGAGTLPQVSWIVAPATYSEHPGPSSPVQGAWYVQEVLNALTANPAVWSKTVLLINFDENDGFFDHVPPPCAPGYQDGELAGYSSISTDGEYFSSKASVTYEKRPYGPGPRVPMYVVSPWSRGGWVNSQVFDHTSVLRFLEARFHVKEENISPYRKAVCGDLLSAFNFAHPNDEVLPTLPKRSRAEADAVRAQQEKLQQVALPSEGTQVFPMQAAGIRPSRALPYELHVTARTHVRRNDIVLSFRNTGRAAAVFHVYDRLHLDRVPRRYALEAGKEWQDSWDLGSDRGAYDLWVLGPNGFHRAFQGNLSTLDAEDSALPEVKLSYDVFGKRICLTMMNRGEKSCVVTVKLNAYRKAGPWTFHVPAGMQLDQHWPVGSQGNWYDFTATAPVGGFSRRFAGRMETGAHGVSDPAMALTS</sequence>
<dbReference type="Gene3D" id="3.40.720.10">
    <property type="entry name" value="Alkaline Phosphatase, subunit A"/>
    <property type="match status" value="2"/>
</dbReference>
<dbReference type="EC" id="3.1.4.3" evidence="2"/>
<dbReference type="InterPro" id="IPR008475">
    <property type="entry name" value="PLipase_C_C"/>
</dbReference>
<gene>
    <name evidence="6" type="ORF">CPter91_1327</name>
</gene>
<keyword evidence="3" id="KW-0378">Hydrolase</keyword>
<dbReference type="CDD" id="cd16014">
    <property type="entry name" value="PLC"/>
    <property type="match status" value="1"/>
</dbReference>
<feature type="domain" description="Bacterial phospholipase C C-terminal" evidence="5">
    <location>
        <begin position="533"/>
        <end position="621"/>
    </location>
</feature>
<dbReference type="NCBIfam" id="TIGR03396">
    <property type="entry name" value="PC_PLC"/>
    <property type="match status" value="1"/>
</dbReference>
<dbReference type="OrthoDB" id="980947at2"/>
<evidence type="ECO:0000256" key="3">
    <source>
        <dbReference type="ARBA" id="ARBA00022801"/>
    </source>
</evidence>
<dbReference type="PANTHER" id="PTHR31956">
    <property type="entry name" value="NON-SPECIFIC PHOSPHOLIPASE C4-RELATED"/>
    <property type="match status" value="1"/>
</dbReference>
<dbReference type="GO" id="GO:0016042">
    <property type="term" value="P:lipid catabolic process"/>
    <property type="evidence" value="ECO:0007669"/>
    <property type="project" value="InterPro"/>
</dbReference>
<dbReference type="AlphaFoldDB" id="A0A127Q0W6"/>
<reference evidence="6 7" key="1">
    <citation type="submission" date="2015-11" db="EMBL/GenBank/DDBJ databases">
        <title>Exploring the genomic traits of fungus-feeding bacterial genus Collimonas.</title>
        <authorList>
            <person name="Song C."/>
            <person name="Schmidt R."/>
            <person name="de Jager V."/>
            <person name="Krzyzanowska D."/>
            <person name="Jongedijk E."/>
            <person name="Cankar K."/>
            <person name="Beekwilder J."/>
            <person name="van Veen A."/>
            <person name="de Boer W."/>
            <person name="van Veen J.A."/>
            <person name="Garbeva P."/>
        </authorList>
    </citation>
    <scope>NUCLEOTIDE SEQUENCE [LARGE SCALE GENOMIC DNA]</scope>
    <source>
        <strain evidence="6 7">Ter91</strain>
    </source>
</reference>
<name>A0A127Q0W6_9BURK</name>
<feature type="domain" description="Bacterial phospholipase C C-terminal" evidence="5">
    <location>
        <begin position="633"/>
        <end position="714"/>
    </location>
</feature>
<dbReference type="Proteomes" id="UP000074561">
    <property type="component" value="Chromosome"/>
</dbReference>
<evidence type="ECO:0000256" key="2">
    <source>
        <dbReference type="ARBA" id="ARBA00012018"/>
    </source>
</evidence>
<feature type="chain" id="PRO_5007277433" description="phospholipase C" evidence="4">
    <location>
        <begin position="29"/>
        <end position="731"/>
    </location>
</feature>
<evidence type="ECO:0000256" key="4">
    <source>
        <dbReference type="SAM" id="SignalP"/>
    </source>
</evidence>
<dbReference type="RefSeq" id="WP_061938377.1">
    <property type="nucleotide sequence ID" value="NZ_CP013234.1"/>
</dbReference>
<accession>A0A127Q0W6</accession>
<evidence type="ECO:0000313" key="7">
    <source>
        <dbReference type="Proteomes" id="UP000074561"/>
    </source>
</evidence>
<evidence type="ECO:0000256" key="1">
    <source>
        <dbReference type="ARBA" id="ARBA00009717"/>
    </source>
</evidence>
<organism evidence="6 7">
    <name type="scientific">Collimonas pratensis</name>
    <dbReference type="NCBI Taxonomy" id="279113"/>
    <lineage>
        <taxon>Bacteria</taxon>
        <taxon>Pseudomonadati</taxon>
        <taxon>Pseudomonadota</taxon>
        <taxon>Betaproteobacteria</taxon>
        <taxon>Burkholderiales</taxon>
        <taxon>Oxalobacteraceae</taxon>
        <taxon>Collimonas</taxon>
    </lineage>
</organism>
<dbReference type="GO" id="GO:0034480">
    <property type="term" value="F:phosphatidylcholine phospholipase C activity"/>
    <property type="evidence" value="ECO:0007669"/>
    <property type="project" value="UniProtKB-EC"/>
</dbReference>
<dbReference type="STRING" id="279113.CPter91_1327"/>
<dbReference type="InterPro" id="IPR007312">
    <property type="entry name" value="Phosphoesterase"/>
</dbReference>
<feature type="signal peptide" evidence="4">
    <location>
        <begin position="1"/>
        <end position="28"/>
    </location>
</feature>
<dbReference type="Pfam" id="PF04185">
    <property type="entry name" value="Phosphoesterase"/>
    <property type="match status" value="1"/>
</dbReference>